<gene>
    <name evidence="3" type="ORF">CPAG_09006</name>
</gene>
<evidence type="ECO:0000313" key="4">
    <source>
        <dbReference type="Proteomes" id="UP000054567"/>
    </source>
</evidence>
<dbReference type="VEuPathDB" id="FungiDB:CPAG_09006"/>
<accession>A0A0J6FUC3</accession>
<evidence type="ECO:0000313" key="3">
    <source>
        <dbReference type="EMBL" id="KMM72714.1"/>
    </source>
</evidence>
<name>A0A0J6FUC3_COCPO</name>
<evidence type="ECO:0000256" key="1">
    <source>
        <dbReference type="SAM" id="MobiDB-lite"/>
    </source>
</evidence>
<feature type="region of interest" description="Disordered" evidence="1">
    <location>
        <begin position="154"/>
        <end position="179"/>
    </location>
</feature>
<sequence>MKNEKLHPALTSQKKYLLVTAQGHLRKIFQDQAQKITMGLARKPCMHGLEEPCCDPHRSAARPRPPALRTGPICYQIAHTLFTRSYAQWLFIQSLWSSSLFAFHVMFLAVTAVRKYSVTKTQQKLHDDTREKTFDLKLYNSLYFTPDKTSHGFEVMPPNIGRHRNQRAMPRGRSSEQDRTFGWVPTKASSNPTICGWCNQSQMQKFFSALNRICGLTRHKLQQQSRNNFTQQTSLARRYFRNHSAPPLYSADQRRISEPGTQSEYNIFSGIIASISAVASASLHCARSAAFFQFPPPRAGVVQPIASVRAFAQPHFLQLAVKISLQDRVYTPTERKRGYLSSVRSSSPAPKISRRSFSSRLGAYFFLVHSCSAFNAWLAIAIIQHE</sequence>
<dbReference type="AlphaFoldDB" id="A0A0J6FUC3"/>
<feature type="transmembrane region" description="Helical" evidence="2">
    <location>
        <begin position="90"/>
        <end position="113"/>
    </location>
</feature>
<reference evidence="4" key="3">
    <citation type="journal article" date="2010" name="Genome Res.">
        <title>Population genomic sequencing of Coccidioides fungi reveals recent hybridization and transposon control.</title>
        <authorList>
            <person name="Neafsey D.E."/>
            <person name="Barker B.M."/>
            <person name="Sharpton T.J."/>
            <person name="Stajich J.E."/>
            <person name="Park D.J."/>
            <person name="Whiston E."/>
            <person name="Hung C.-Y."/>
            <person name="McMahan C."/>
            <person name="White J."/>
            <person name="Sykes S."/>
            <person name="Heiman D."/>
            <person name="Young S."/>
            <person name="Zeng Q."/>
            <person name="Abouelleil A."/>
            <person name="Aftuck L."/>
            <person name="Bessette D."/>
            <person name="Brown A."/>
            <person name="FitzGerald M."/>
            <person name="Lui A."/>
            <person name="Macdonald J.P."/>
            <person name="Priest M."/>
            <person name="Orbach M.J."/>
            <person name="Galgiani J.N."/>
            <person name="Kirkland T.N."/>
            <person name="Cole G.T."/>
            <person name="Birren B.W."/>
            <person name="Henn M.R."/>
            <person name="Taylor J.W."/>
            <person name="Rounsley S.D."/>
        </authorList>
    </citation>
    <scope>NUCLEOTIDE SEQUENCE [LARGE SCALE GENOMIC DNA]</scope>
    <source>
        <strain evidence="4">RMSCC 3488</strain>
    </source>
</reference>
<keyword evidence="2" id="KW-0812">Transmembrane</keyword>
<reference evidence="4" key="2">
    <citation type="journal article" date="2009" name="Genome Res.">
        <title>Comparative genomic analyses of the human fungal pathogens Coccidioides and their relatives.</title>
        <authorList>
            <person name="Sharpton T.J."/>
            <person name="Stajich J.E."/>
            <person name="Rounsley S.D."/>
            <person name="Gardner M.J."/>
            <person name="Wortman J.R."/>
            <person name="Jordar V.S."/>
            <person name="Maiti R."/>
            <person name="Kodira C.D."/>
            <person name="Neafsey D.E."/>
            <person name="Zeng Q."/>
            <person name="Hung C.-Y."/>
            <person name="McMahan C."/>
            <person name="Muszewska A."/>
            <person name="Grynberg M."/>
            <person name="Mandel M.A."/>
            <person name="Kellner E.M."/>
            <person name="Barker B.M."/>
            <person name="Galgiani J.N."/>
            <person name="Orbach M.J."/>
            <person name="Kirkland T.N."/>
            <person name="Cole G.T."/>
            <person name="Henn M.R."/>
            <person name="Birren B.W."/>
            <person name="Taylor J.W."/>
        </authorList>
    </citation>
    <scope>NUCLEOTIDE SEQUENCE [LARGE SCALE GENOMIC DNA]</scope>
    <source>
        <strain evidence="4">RMSCC 3488</strain>
    </source>
</reference>
<feature type="transmembrane region" description="Helical" evidence="2">
    <location>
        <begin position="361"/>
        <end position="383"/>
    </location>
</feature>
<dbReference type="Proteomes" id="UP000054567">
    <property type="component" value="Unassembled WGS sequence"/>
</dbReference>
<evidence type="ECO:0000256" key="2">
    <source>
        <dbReference type="SAM" id="Phobius"/>
    </source>
</evidence>
<organism evidence="3 4">
    <name type="scientific">Coccidioides posadasii RMSCC 3488</name>
    <dbReference type="NCBI Taxonomy" id="454284"/>
    <lineage>
        <taxon>Eukaryota</taxon>
        <taxon>Fungi</taxon>
        <taxon>Dikarya</taxon>
        <taxon>Ascomycota</taxon>
        <taxon>Pezizomycotina</taxon>
        <taxon>Eurotiomycetes</taxon>
        <taxon>Eurotiomycetidae</taxon>
        <taxon>Onygenales</taxon>
        <taxon>Onygenaceae</taxon>
        <taxon>Coccidioides</taxon>
    </lineage>
</organism>
<keyword evidence="2" id="KW-1133">Transmembrane helix</keyword>
<keyword evidence="2" id="KW-0472">Membrane</keyword>
<reference evidence="3 4" key="1">
    <citation type="submission" date="2007-06" db="EMBL/GenBank/DDBJ databases">
        <title>The Genome Sequence of Coccidioides posadasii RMSCC_3488.</title>
        <authorList>
            <consortium name="Coccidioides Genome Resources Consortium"/>
            <consortium name="The Broad Institute Genome Sequencing Platform"/>
            <person name="Henn M.R."/>
            <person name="Sykes S."/>
            <person name="Young S."/>
            <person name="Jaffe D."/>
            <person name="Berlin A."/>
            <person name="Alvarez P."/>
            <person name="Butler J."/>
            <person name="Gnerre S."/>
            <person name="Grabherr M."/>
            <person name="Mauceli E."/>
            <person name="Brockman W."/>
            <person name="Kodira C."/>
            <person name="Alvarado L."/>
            <person name="Zeng Q."/>
            <person name="Crawford M."/>
            <person name="Antoine C."/>
            <person name="Devon K."/>
            <person name="Galgiani J."/>
            <person name="Orsborn K."/>
            <person name="Lewis M.L."/>
            <person name="Nusbaum C."/>
            <person name="Galagan J."/>
            <person name="Birren B."/>
        </authorList>
    </citation>
    <scope>NUCLEOTIDE SEQUENCE [LARGE SCALE GENOMIC DNA]</scope>
    <source>
        <strain evidence="3 4">RMSCC 3488</strain>
    </source>
</reference>
<dbReference type="EMBL" id="DS268114">
    <property type="protein sequence ID" value="KMM72714.1"/>
    <property type="molecule type" value="Genomic_DNA"/>
</dbReference>
<proteinExistence type="predicted"/>
<protein>
    <submittedName>
        <fullName evidence="3">Uncharacterized protein</fullName>
    </submittedName>
</protein>